<feature type="region of interest" description="Disordered" evidence="1">
    <location>
        <begin position="1"/>
        <end position="71"/>
    </location>
</feature>
<reference evidence="3 4" key="1">
    <citation type="submission" date="2017-09" db="EMBL/GenBank/DDBJ databases">
        <authorList>
            <consortium name="International Durum Wheat Genome Sequencing Consortium (IDWGSC)"/>
            <person name="Milanesi L."/>
        </authorList>
    </citation>
    <scope>NUCLEOTIDE SEQUENCE [LARGE SCALE GENOMIC DNA]</scope>
    <source>
        <strain evidence="4">cv. Svevo</strain>
    </source>
</reference>
<proteinExistence type="predicted"/>
<keyword evidence="2" id="KW-0472">Membrane</keyword>
<keyword evidence="2" id="KW-0812">Transmembrane</keyword>
<evidence type="ECO:0000256" key="1">
    <source>
        <dbReference type="SAM" id="MobiDB-lite"/>
    </source>
</evidence>
<keyword evidence="2" id="KW-1133">Transmembrane helix</keyword>
<evidence type="ECO:0000256" key="2">
    <source>
        <dbReference type="SAM" id="Phobius"/>
    </source>
</evidence>
<accession>A0A9R0WAG1</accession>
<name>A0A9R0WAG1_TRITD</name>
<dbReference type="Gramene" id="TRITD4Bv1G063600.1">
    <property type="protein sequence ID" value="TRITD4Bv1G063600.1"/>
    <property type="gene ID" value="TRITD4Bv1G063600"/>
</dbReference>
<evidence type="ECO:0000313" key="4">
    <source>
        <dbReference type="Proteomes" id="UP000324705"/>
    </source>
</evidence>
<feature type="transmembrane region" description="Helical" evidence="2">
    <location>
        <begin position="94"/>
        <end position="114"/>
    </location>
</feature>
<dbReference type="Proteomes" id="UP000324705">
    <property type="component" value="Chromosome 4B"/>
</dbReference>
<dbReference type="AlphaFoldDB" id="A0A9R0WAG1"/>
<dbReference type="EMBL" id="LT934118">
    <property type="protein sequence ID" value="VAI04637.1"/>
    <property type="molecule type" value="Genomic_DNA"/>
</dbReference>
<sequence length="211" mass="23445">MSCSACSWTSTAASTPSASPATEPRASSRRPPRPRRLPPRQAVPRHARGRQRSLGRRCRLGEESPSDHAAGSRGQIAQSIYLVSYSGDVYHSCFFHVMFIVPLIFSVDVLIMLVKDERNCDGKGEMDRDILPRCVAWWPRCGSPMLCSDGPPLLDGCRWLRFVLLWFGCSSPLFWIRPANFACLPSFHSCAVWYSFLLSLASSPGSISPSH</sequence>
<protein>
    <submittedName>
        <fullName evidence="3">Uncharacterized protein</fullName>
    </submittedName>
</protein>
<evidence type="ECO:0000313" key="3">
    <source>
        <dbReference type="EMBL" id="VAI04637.1"/>
    </source>
</evidence>
<feature type="compositionally biased region" description="Basic residues" evidence="1">
    <location>
        <begin position="27"/>
        <end position="58"/>
    </location>
</feature>
<gene>
    <name evidence="3" type="ORF">TRITD_4Bv1G063600</name>
</gene>
<feature type="compositionally biased region" description="Low complexity" evidence="1">
    <location>
        <begin position="1"/>
        <end position="25"/>
    </location>
</feature>
<organism evidence="3 4">
    <name type="scientific">Triticum turgidum subsp. durum</name>
    <name type="common">Durum wheat</name>
    <name type="synonym">Triticum durum</name>
    <dbReference type="NCBI Taxonomy" id="4567"/>
    <lineage>
        <taxon>Eukaryota</taxon>
        <taxon>Viridiplantae</taxon>
        <taxon>Streptophyta</taxon>
        <taxon>Embryophyta</taxon>
        <taxon>Tracheophyta</taxon>
        <taxon>Spermatophyta</taxon>
        <taxon>Magnoliopsida</taxon>
        <taxon>Liliopsida</taxon>
        <taxon>Poales</taxon>
        <taxon>Poaceae</taxon>
        <taxon>BOP clade</taxon>
        <taxon>Pooideae</taxon>
        <taxon>Triticodae</taxon>
        <taxon>Triticeae</taxon>
        <taxon>Triticinae</taxon>
        <taxon>Triticum</taxon>
    </lineage>
</organism>
<keyword evidence="4" id="KW-1185">Reference proteome</keyword>